<gene>
    <name evidence="1" type="ORF">PIB30_046662</name>
</gene>
<name>A0ABU6RH39_9FABA</name>
<dbReference type="Proteomes" id="UP001341840">
    <property type="component" value="Unassembled WGS sequence"/>
</dbReference>
<evidence type="ECO:0000313" key="1">
    <source>
        <dbReference type="EMBL" id="MED6123169.1"/>
    </source>
</evidence>
<accession>A0ABU6RH39</accession>
<sequence>MVSFSVQEVSATGAFRQVGFHFLFKKFPPQVLSGRLLLHCCKASKFSTASSSTTLFYSICFQLGRISCSVQCFAVKLPSSAPVLHLQRYSIPYAFNWAE</sequence>
<reference evidence="1 2" key="1">
    <citation type="journal article" date="2023" name="Plants (Basel)">
        <title>Bridging the Gap: Combining Genomics and Transcriptomics Approaches to Understand Stylosanthes scabra, an Orphan Legume from the Brazilian Caatinga.</title>
        <authorList>
            <person name="Ferreira-Neto J.R.C."/>
            <person name="da Silva M.D."/>
            <person name="Binneck E."/>
            <person name="de Melo N.F."/>
            <person name="da Silva R.H."/>
            <person name="de Melo A.L.T.M."/>
            <person name="Pandolfi V."/>
            <person name="Bustamante F.O."/>
            <person name="Brasileiro-Vidal A.C."/>
            <person name="Benko-Iseppon A.M."/>
        </authorList>
    </citation>
    <scope>NUCLEOTIDE SEQUENCE [LARGE SCALE GENOMIC DNA]</scope>
    <source>
        <tissue evidence="1">Leaves</tissue>
    </source>
</reference>
<comment type="caution">
    <text evidence="1">The sequence shown here is derived from an EMBL/GenBank/DDBJ whole genome shotgun (WGS) entry which is preliminary data.</text>
</comment>
<proteinExistence type="predicted"/>
<protein>
    <submittedName>
        <fullName evidence="1">Uncharacterized protein</fullName>
    </submittedName>
</protein>
<keyword evidence="2" id="KW-1185">Reference proteome</keyword>
<dbReference type="EMBL" id="JASCZI010030501">
    <property type="protein sequence ID" value="MED6123169.1"/>
    <property type="molecule type" value="Genomic_DNA"/>
</dbReference>
<organism evidence="1 2">
    <name type="scientific">Stylosanthes scabra</name>
    <dbReference type="NCBI Taxonomy" id="79078"/>
    <lineage>
        <taxon>Eukaryota</taxon>
        <taxon>Viridiplantae</taxon>
        <taxon>Streptophyta</taxon>
        <taxon>Embryophyta</taxon>
        <taxon>Tracheophyta</taxon>
        <taxon>Spermatophyta</taxon>
        <taxon>Magnoliopsida</taxon>
        <taxon>eudicotyledons</taxon>
        <taxon>Gunneridae</taxon>
        <taxon>Pentapetalae</taxon>
        <taxon>rosids</taxon>
        <taxon>fabids</taxon>
        <taxon>Fabales</taxon>
        <taxon>Fabaceae</taxon>
        <taxon>Papilionoideae</taxon>
        <taxon>50 kb inversion clade</taxon>
        <taxon>dalbergioids sensu lato</taxon>
        <taxon>Dalbergieae</taxon>
        <taxon>Pterocarpus clade</taxon>
        <taxon>Stylosanthes</taxon>
    </lineage>
</organism>
<evidence type="ECO:0000313" key="2">
    <source>
        <dbReference type="Proteomes" id="UP001341840"/>
    </source>
</evidence>